<evidence type="ECO:0000259" key="22">
    <source>
        <dbReference type="PROSITE" id="PS50160"/>
    </source>
</evidence>
<dbReference type="SUPFAM" id="SSF50249">
    <property type="entry name" value="Nucleic acid-binding proteins"/>
    <property type="match status" value="1"/>
</dbReference>
<keyword evidence="7" id="KW-0479">Metal-binding</keyword>
<dbReference type="InterPro" id="IPR033651">
    <property type="entry name" value="PaeLigD_Pol-like"/>
</dbReference>
<keyword evidence="10" id="KW-0378">Hydrolase</keyword>
<dbReference type="Gene3D" id="3.30.1490.70">
    <property type="match status" value="1"/>
</dbReference>
<dbReference type="InterPro" id="IPR014146">
    <property type="entry name" value="LigD_ligase_dom"/>
</dbReference>
<keyword evidence="3 23" id="KW-0436">Ligase</keyword>
<dbReference type="PROSITE" id="PS50160">
    <property type="entry name" value="DNA_LIGASE_A3"/>
    <property type="match status" value="1"/>
</dbReference>
<dbReference type="CDD" id="cd04862">
    <property type="entry name" value="PaeLigD_Pol_like"/>
    <property type="match status" value="1"/>
</dbReference>
<keyword evidence="12" id="KW-0067">ATP-binding</keyword>
<comment type="catalytic activity">
    <reaction evidence="20">
        <text>ATP + (deoxyribonucleotide)n-3'-hydroxyl + 5'-phospho-(deoxyribonucleotide)m = (deoxyribonucleotide)n+m + AMP + diphosphate.</text>
        <dbReference type="EC" id="6.5.1.1"/>
    </reaction>
</comment>
<dbReference type="GO" id="GO:0003910">
    <property type="term" value="F:DNA ligase (ATP) activity"/>
    <property type="evidence" value="ECO:0007669"/>
    <property type="project" value="UniProtKB-EC"/>
</dbReference>
<keyword evidence="18" id="KW-0511">Multifunctional enzyme</keyword>
<evidence type="ECO:0000256" key="21">
    <source>
        <dbReference type="SAM" id="MobiDB-lite"/>
    </source>
</evidence>
<dbReference type="RefSeq" id="WP_243535715.1">
    <property type="nucleotide sequence ID" value="NZ_CP093442.1"/>
</dbReference>
<evidence type="ECO:0000256" key="20">
    <source>
        <dbReference type="ARBA" id="ARBA00034003"/>
    </source>
</evidence>
<dbReference type="InterPro" id="IPR052171">
    <property type="entry name" value="NHEJ_LigD"/>
</dbReference>
<dbReference type="NCBIfam" id="TIGR02777">
    <property type="entry name" value="LigD_PE_dom"/>
    <property type="match status" value="1"/>
</dbReference>
<dbReference type="InterPro" id="IPR014144">
    <property type="entry name" value="LigD_PE_domain"/>
</dbReference>
<dbReference type="NCBIfam" id="TIGR02778">
    <property type="entry name" value="ligD_pol"/>
    <property type="match status" value="1"/>
</dbReference>
<feature type="domain" description="ATP-dependent DNA ligase family profile" evidence="22">
    <location>
        <begin position="302"/>
        <end position="426"/>
    </location>
</feature>
<dbReference type="EC" id="6.5.1.1" evidence="2"/>
<dbReference type="Pfam" id="PF13298">
    <property type="entry name" value="LigD_N"/>
    <property type="match status" value="1"/>
</dbReference>
<evidence type="ECO:0000256" key="17">
    <source>
        <dbReference type="ARBA" id="ARBA00023211"/>
    </source>
</evidence>
<dbReference type="InterPro" id="IPR014143">
    <property type="entry name" value="NHEJ_ligase_prk"/>
</dbReference>
<dbReference type="Gene3D" id="2.40.50.140">
    <property type="entry name" value="Nucleic acid-binding proteins"/>
    <property type="match status" value="1"/>
</dbReference>
<protein>
    <recommendedName>
        <fullName evidence="2">DNA ligase (ATP)</fullName>
        <ecNumber evidence="2">6.5.1.1</ecNumber>
    </recommendedName>
    <alternativeName>
        <fullName evidence="19">NHEJ DNA polymerase</fullName>
    </alternativeName>
</protein>
<keyword evidence="9" id="KW-0227">DNA damage</keyword>
<dbReference type="InterPro" id="IPR014145">
    <property type="entry name" value="LigD_pol_dom"/>
</dbReference>
<dbReference type="CDD" id="cd07971">
    <property type="entry name" value="OBF_DNA_ligase_LigD"/>
    <property type="match status" value="1"/>
</dbReference>
<evidence type="ECO:0000256" key="1">
    <source>
        <dbReference type="ARBA" id="ARBA00001936"/>
    </source>
</evidence>
<feature type="region of interest" description="Disordered" evidence="21">
    <location>
        <begin position="168"/>
        <end position="200"/>
    </location>
</feature>
<evidence type="ECO:0000256" key="6">
    <source>
        <dbReference type="ARBA" id="ARBA00022722"/>
    </source>
</evidence>
<evidence type="ECO:0000256" key="9">
    <source>
        <dbReference type="ARBA" id="ARBA00022763"/>
    </source>
</evidence>
<accession>A0ABY4C6H4</accession>
<dbReference type="CDD" id="cd07906">
    <property type="entry name" value="Adenylation_DNA_ligase_LigD_LigC"/>
    <property type="match status" value="1"/>
</dbReference>
<evidence type="ECO:0000256" key="11">
    <source>
        <dbReference type="ARBA" id="ARBA00022839"/>
    </source>
</evidence>
<evidence type="ECO:0000256" key="5">
    <source>
        <dbReference type="ARBA" id="ARBA00022695"/>
    </source>
</evidence>
<evidence type="ECO:0000256" key="4">
    <source>
        <dbReference type="ARBA" id="ARBA00022679"/>
    </source>
</evidence>
<dbReference type="Pfam" id="PF04679">
    <property type="entry name" value="DNA_ligase_A_C"/>
    <property type="match status" value="1"/>
</dbReference>
<name>A0ABY4C6H4_9BACT</name>
<evidence type="ECO:0000256" key="15">
    <source>
        <dbReference type="ARBA" id="ARBA00023172"/>
    </source>
</evidence>
<dbReference type="InterPro" id="IPR012340">
    <property type="entry name" value="NA-bd_OB-fold"/>
</dbReference>
<sequence length="830" mass="93920">MPLREYNKKRNFRETPEPKHAPKKSKSKDHPLMFVVQEHHASRLHYDFRLEYNGVLKSWAVPKGPSNDPTVKRLAVETEDHPLSYGNFEGVIPEGNYGAGRVYIWDTGTWEPIGNPREGLKKGHLEFKLKGKHLHGQWMLIKTSRPASGDKSQWLLVKRTDAYANTEPLVPIEDPNTGKVSKRRKTAEPAAAAKKVTSKKKARVKKLPGFISPQLAELVKEPPEGESWVHETKFDGYRTQAHIEGGKVTLYTRNGLNWSQKYPTIASELKDLPVSNAILDGEVVWLDDQGRSDFQKLQNSLKAKESRRLIYYVFDLLYVDGVDCRSFPLKERKHRLEKILAEFDNRIIRYSEHVDGSGADLFEAACNYQLEGLVSKDLDAPYRSSRNSGWVKTKCKLHQEFVIGGYTVGEGSRNGGFGALLLGAYEDGKLRYVGKVGTGFTERSLMDIHKKLKPREMTKSPFDIASPKGRGVHYIKPGLVAEVSFGQWTSDKILRTAVFHGLREDKPAKEIHIENKKSLKSVIVPKKKVSPKQKADNEKLALTNPDKILYRKEKITKLQIARYYQDFAEVILPHIANRPLALLRCPEGSEKTCFFQKHIAGKVPLEFIPVTIVERSGPKAYLTIDSKEGLLSLSQMNAFELHAWNCHSDAIENPDQIVMDFDPGPGVHWKQVIEAAFSLKEILDGLQLKSFVKVSGGKGVHVHIPVAPIYSWDQIKTFSHTLGKEMASRNPDRYTVNMAKKVRGKRIFVDYLRNGRGATAVVPYSLRARAKSAVAMPITWEELKTIEGPDVFTLENAIKHLSKRKVDPWKDFFKKEQRINILKPVVSSAA</sequence>
<keyword evidence="15" id="KW-0233">DNA recombination</keyword>
<comment type="cofactor">
    <cofactor evidence="1">
        <name>Mn(2+)</name>
        <dbReference type="ChEBI" id="CHEBI:29035"/>
    </cofactor>
</comment>
<keyword evidence="4" id="KW-0808">Transferase</keyword>
<organism evidence="23 24">
    <name type="scientific">Bdellovibrio reynosensis</name>
    <dbReference type="NCBI Taxonomy" id="2835041"/>
    <lineage>
        <taxon>Bacteria</taxon>
        <taxon>Pseudomonadati</taxon>
        <taxon>Bdellovibrionota</taxon>
        <taxon>Bdellovibrionia</taxon>
        <taxon>Bdellovibrionales</taxon>
        <taxon>Pseudobdellovibrionaceae</taxon>
        <taxon>Bdellovibrio</taxon>
    </lineage>
</organism>
<feature type="region of interest" description="Disordered" evidence="21">
    <location>
        <begin position="1"/>
        <end position="30"/>
    </location>
</feature>
<dbReference type="NCBIfam" id="TIGR02776">
    <property type="entry name" value="NHEJ_ligase_prk"/>
    <property type="match status" value="1"/>
</dbReference>
<dbReference type="InterPro" id="IPR012310">
    <property type="entry name" value="DNA_ligase_ATP-dep_cent"/>
</dbReference>
<dbReference type="SUPFAM" id="SSF56091">
    <property type="entry name" value="DNA ligase/mRNA capping enzyme, catalytic domain"/>
    <property type="match status" value="1"/>
</dbReference>
<evidence type="ECO:0000256" key="12">
    <source>
        <dbReference type="ARBA" id="ARBA00022840"/>
    </source>
</evidence>
<dbReference type="PANTHER" id="PTHR42705">
    <property type="entry name" value="BIFUNCTIONAL NON-HOMOLOGOUS END JOINING PROTEIN LIGD"/>
    <property type="match status" value="1"/>
</dbReference>
<gene>
    <name evidence="23" type="primary">ligD</name>
    <name evidence="23" type="ORF">MNR06_10285</name>
</gene>
<evidence type="ECO:0000256" key="13">
    <source>
        <dbReference type="ARBA" id="ARBA00022932"/>
    </source>
</evidence>
<keyword evidence="17" id="KW-0464">Manganese</keyword>
<dbReference type="InterPro" id="IPR012309">
    <property type="entry name" value="DNA_ligase_ATP-dep_C"/>
</dbReference>
<keyword evidence="24" id="KW-1185">Reference proteome</keyword>
<evidence type="ECO:0000313" key="23">
    <source>
        <dbReference type="EMBL" id="UOF00089.1"/>
    </source>
</evidence>
<dbReference type="EMBL" id="CP093442">
    <property type="protein sequence ID" value="UOF00089.1"/>
    <property type="molecule type" value="Genomic_DNA"/>
</dbReference>
<evidence type="ECO:0000256" key="2">
    <source>
        <dbReference type="ARBA" id="ARBA00012727"/>
    </source>
</evidence>
<keyword evidence="6" id="KW-0540">Nuclease</keyword>
<evidence type="ECO:0000256" key="14">
    <source>
        <dbReference type="ARBA" id="ARBA00023125"/>
    </source>
</evidence>
<dbReference type="Pfam" id="PF01068">
    <property type="entry name" value="DNA_ligase_A_M"/>
    <property type="match status" value="1"/>
</dbReference>
<evidence type="ECO:0000256" key="8">
    <source>
        <dbReference type="ARBA" id="ARBA00022741"/>
    </source>
</evidence>
<keyword evidence="8" id="KW-0547">Nucleotide-binding</keyword>
<evidence type="ECO:0000313" key="24">
    <source>
        <dbReference type="Proteomes" id="UP000830116"/>
    </source>
</evidence>
<keyword evidence="14" id="KW-0238">DNA-binding</keyword>
<feature type="compositionally biased region" description="Basic and acidic residues" evidence="21">
    <location>
        <begin position="1"/>
        <end position="20"/>
    </location>
</feature>
<proteinExistence type="predicted"/>
<dbReference type="PANTHER" id="PTHR42705:SF2">
    <property type="entry name" value="BIFUNCTIONAL NON-HOMOLOGOUS END JOINING PROTEIN LIGD"/>
    <property type="match status" value="1"/>
</dbReference>
<evidence type="ECO:0000256" key="3">
    <source>
        <dbReference type="ARBA" id="ARBA00022598"/>
    </source>
</evidence>
<evidence type="ECO:0000256" key="16">
    <source>
        <dbReference type="ARBA" id="ARBA00023204"/>
    </source>
</evidence>
<evidence type="ECO:0000256" key="18">
    <source>
        <dbReference type="ARBA" id="ARBA00023268"/>
    </source>
</evidence>
<keyword evidence="16" id="KW-0234">DNA repair</keyword>
<evidence type="ECO:0000256" key="10">
    <source>
        <dbReference type="ARBA" id="ARBA00022801"/>
    </source>
</evidence>
<keyword evidence="11" id="KW-0269">Exonuclease</keyword>
<dbReference type="Gene3D" id="3.90.920.10">
    <property type="entry name" value="DNA primase, PRIM domain"/>
    <property type="match status" value="1"/>
</dbReference>
<reference evidence="23" key="1">
    <citation type="submission" date="2022-03" db="EMBL/GenBank/DDBJ databases">
        <title>Genome Identification and Characterization of new species Bdellovibrio reynosense LBG001 sp. nov. from a Mexico soil sample.</title>
        <authorList>
            <person name="Camilli A."/>
            <person name="Ajao Y."/>
            <person name="Guo X."/>
        </authorList>
    </citation>
    <scope>NUCLEOTIDE SEQUENCE</scope>
    <source>
        <strain evidence="23">LBG001</strain>
    </source>
</reference>
<evidence type="ECO:0000256" key="19">
    <source>
        <dbReference type="ARBA" id="ARBA00029943"/>
    </source>
</evidence>
<keyword evidence="13" id="KW-0239">DNA-directed DNA polymerase</keyword>
<keyword evidence="5" id="KW-0548">Nucleotidyltransferase</keyword>
<evidence type="ECO:0000256" key="7">
    <source>
        <dbReference type="ARBA" id="ARBA00022723"/>
    </source>
</evidence>
<dbReference type="Gene3D" id="3.30.470.30">
    <property type="entry name" value="DNA ligase/mRNA capping enzyme"/>
    <property type="match status" value="1"/>
</dbReference>
<dbReference type="Pfam" id="PF21686">
    <property type="entry name" value="LigD_Prim-Pol"/>
    <property type="match status" value="1"/>
</dbReference>
<dbReference type="Proteomes" id="UP000830116">
    <property type="component" value="Chromosome"/>
</dbReference>
<dbReference type="NCBIfam" id="TIGR02779">
    <property type="entry name" value="NHEJ_ligase_lig"/>
    <property type="match status" value="1"/>
</dbReference>